<accession>A0A8C1NEQ1</accession>
<evidence type="ECO:0000256" key="5">
    <source>
        <dbReference type="ARBA" id="ARBA00023242"/>
    </source>
</evidence>
<evidence type="ECO:0000256" key="1">
    <source>
        <dbReference type="ARBA" id="ARBA00004123"/>
    </source>
</evidence>
<evidence type="ECO:0000259" key="7">
    <source>
        <dbReference type="PROSITE" id="PS51156"/>
    </source>
</evidence>
<dbReference type="GO" id="GO:0003714">
    <property type="term" value="F:transcription corepressor activity"/>
    <property type="evidence" value="ECO:0007669"/>
    <property type="project" value="TreeGrafter"/>
</dbReference>
<dbReference type="InterPro" id="IPR040138">
    <property type="entry name" value="MIER/MTA"/>
</dbReference>
<dbReference type="InterPro" id="IPR045787">
    <property type="entry name" value="MIER1/3_C"/>
</dbReference>
<evidence type="ECO:0000259" key="8">
    <source>
        <dbReference type="PROSITE" id="PS51293"/>
    </source>
</evidence>
<evidence type="ECO:0000256" key="6">
    <source>
        <dbReference type="SAM" id="MobiDB-lite"/>
    </source>
</evidence>
<dbReference type="GO" id="GO:0032991">
    <property type="term" value="C:protein-containing complex"/>
    <property type="evidence" value="ECO:0007669"/>
    <property type="project" value="UniProtKB-ARBA"/>
</dbReference>
<organism evidence="9 10">
    <name type="scientific">Cyprinus carpio</name>
    <name type="common">Common carp</name>
    <dbReference type="NCBI Taxonomy" id="7962"/>
    <lineage>
        <taxon>Eukaryota</taxon>
        <taxon>Metazoa</taxon>
        <taxon>Chordata</taxon>
        <taxon>Craniata</taxon>
        <taxon>Vertebrata</taxon>
        <taxon>Euteleostomi</taxon>
        <taxon>Actinopterygii</taxon>
        <taxon>Neopterygii</taxon>
        <taxon>Teleostei</taxon>
        <taxon>Ostariophysi</taxon>
        <taxon>Cypriniformes</taxon>
        <taxon>Cyprinidae</taxon>
        <taxon>Cyprininae</taxon>
        <taxon>Cyprinus</taxon>
    </lineage>
</organism>
<name>A0A8C1NEQ1_CYPCA</name>
<dbReference type="Proteomes" id="UP000694427">
    <property type="component" value="Unplaced"/>
</dbReference>
<dbReference type="InterPro" id="IPR009057">
    <property type="entry name" value="Homeodomain-like_sf"/>
</dbReference>
<dbReference type="Ensembl" id="ENSCCRT00010099992.1">
    <property type="protein sequence ID" value="ENSCCRP00010090173.1"/>
    <property type="gene ID" value="ENSCCRG00010039358.1"/>
</dbReference>
<evidence type="ECO:0000313" key="9">
    <source>
        <dbReference type="Ensembl" id="ENSCCRP00010090173.1"/>
    </source>
</evidence>
<evidence type="ECO:0000256" key="4">
    <source>
        <dbReference type="ARBA" id="ARBA00023163"/>
    </source>
</evidence>
<comment type="subcellular location">
    <subcellularLocation>
        <location evidence="1">Nucleus</location>
    </subcellularLocation>
</comment>
<feature type="region of interest" description="Disordered" evidence="6">
    <location>
        <begin position="52"/>
        <end position="144"/>
    </location>
</feature>
<feature type="compositionally biased region" description="Acidic residues" evidence="6">
    <location>
        <begin position="128"/>
        <end position="138"/>
    </location>
</feature>
<keyword evidence="4" id="KW-0804">Transcription</keyword>
<evidence type="ECO:0000256" key="3">
    <source>
        <dbReference type="ARBA" id="ARBA00023015"/>
    </source>
</evidence>
<feature type="compositionally biased region" description="Low complexity" evidence="6">
    <location>
        <begin position="52"/>
        <end position="64"/>
    </location>
</feature>
<reference evidence="9" key="1">
    <citation type="submission" date="2025-08" db="UniProtKB">
        <authorList>
            <consortium name="Ensembl"/>
        </authorList>
    </citation>
    <scope>IDENTIFICATION</scope>
</reference>
<reference evidence="9" key="2">
    <citation type="submission" date="2025-09" db="UniProtKB">
        <authorList>
            <consortium name="Ensembl"/>
        </authorList>
    </citation>
    <scope>IDENTIFICATION</scope>
</reference>
<keyword evidence="5" id="KW-0539">Nucleus</keyword>
<evidence type="ECO:0000256" key="2">
    <source>
        <dbReference type="ARBA" id="ARBA00022491"/>
    </source>
</evidence>
<dbReference type="Gene3D" id="1.10.10.60">
    <property type="entry name" value="Homeodomain-like"/>
    <property type="match status" value="1"/>
</dbReference>
<dbReference type="GO" id="GO:0042826">
    <property type="term" value="F:histone deacetylase binding"/>
    <property type="evidence" value="ECO:0007669"/>
    <property type="project" value="TreeGrafter"/>
</dbReference>
<protein>
    <submittedName>
        <fullName evidence="9">Mesoderm induction early response 1, family member 3 b</fullName>
    </submittedName>
</protein>
<dbReference type="SMART" id="SM00717">
    <property type="entry name" value="SANT"/>
    <property type="match status" value="1"/>
</dbReference>
<keyword evidence="3" id="KW-0805">Transcription regulation</keyword>
<dbReference type="GO" id="GO:0000122">
    <property type="term" value="P:negative regulation of transcription by RNA polymerase II"/>
    <property type="evidence" value="ECO:0007669"/>
    <property type="project" value="TreeGrafter"/>
</dbReference>
<keyword evidence="10" id="KW-1185">Reference proteome</keyword>
<dbReference type="FunFam" id="1.10.10.60:FF:000025">
    <property type="entry name" value="Mesoderm induction early response 1, transcriptional regulator"/>
    <property type="match status" value="1"/>
</dbReference>
<dbReference type="InterPro" id="IPR000949">
    <property type="entry name" value="ELM2_dom"/>
</dbReference>
<evidence type="ECO:0000313" key="10">
    <source>
        <dbReference type="Proteomes" id="UP000694427"/>
    </source>
</evidence>
<dbReference type="PROSITE" id="PS51156">
    <property type="entry name" value="ELM2"/>
    <property type="match status" value="1"/>
</dbReference>
<dbReference type="PROSITE" id="PS51293">
    <property type="entry name" value="SANT"/>
    <property type="match status" value="1"/>
</dbReference>
<dbReference type="InterPro" id="IPR001005">
    <property type="entry name" value="SANT/Myb"/>
</dbReference>
<dbReference type="PANTHER" id="PTHR10865:SF22">
    <property type="entry name" value="MESODERM INDUCTION EARLY RESPONSE PROTEIN 3"/>
    <property type="match status" value="1"/>
</dbReference>
<keyword evidence="2" id="KW-0678">Repressor</keyword>
<sequence length="494" mass="55177">MLIHEYDDERTLEEEELLEGEKNFSAELSDLEREGNMPIEELLAMYRYEASASTGAGSSMDSSSVELADDLPDMTLDKEEIAKDLLSGDYEEETQSSADDLTPSVTSHEATDFFPRTLRSNATYDGDKESEGEEDGVSSEDSRKVTYEEEDQLLWCPDVLSECKVKDYLREALSQSTDDSTENSTTEHIRDNEQALFELLKCNYDSREALTRHRSNVKTLKEESPPWSEDECRNFEHALQIYEKNFHLIQKHKVQTRTVAECVAFYYIWKKSERFDYFAQQNRFGKKKYSCYPGVTDLMDRLVDEAEGLAVDSSSSVCSAGAGGRMEASAEQQLGLLNSITASDLTAISNSVATVCNGPGDISCLDSPYFPPLESLHRGALNHDDQLSYATNGDSGCHNMLDSGFYRSDLGQISVCSTKDCERPSKRLKMGLSESFINDVSVTNLDFEGRRAHRITGATMAVSVTDFSSIGNSETNGFLGSHSRHHHHTALQSD</sequence>
<dbReference type="InterPro" id="IPR017884">
    <property type="entry name" value="SANT_dom"/>
</dbReference>
<feature type="domain" description="ELM2" evidence="7">
    <location>
        <begin position="57"/>
        <end position="217"/>
    </location>
</feature>
<dbReference type="AlphaFoldDB" id="A0A8C1NEQ1"/>
<proteinExistence type="predicted"/>
<feature type="compositionally biased region" description="Polar residues" evidence="6">
    <location>
        <begin position="95"/>
        <end position="108"/>
    </location>
</feature>
<dbReference type="Pfam" id="PF19426">
    <property type="entry name" value="MIER1_3_C"/>
    <property type="match status" value="1"/>
</dbReference>
<feature type="domain" description="SANT" evidence="8">
    <location>
        <begin position="222"/>
        <end position="274"/>
    </location>
</feature>
<dbReference type="Pfam" id="PF01448">
    <property type="entry name" value="ELM2"/>
    <property type="match status" value="1"/>
</dbReference>
<dbReference type="SUPFAM" id="SSF46689">
    <property type="entry name" value="Homeodomain-like"/>
    <property type="match status" value="1"/>
</dbReference>
<dbReference type="PANTHER" id="PTHR10865">
    <property type="entry name" value="METASTASIS-ASSOCIATED PROTEIN AND MESODERM INDUCTION EARLY RESPONSE PROTEIN"/>
    <property type="match status" value="1"/>
</dbReference>
<dbReference type="CDD" id="cd11661">
    <property type="entry name" value="SANT_MTA3_like"/>
    <property type="match status" value="1"/>
</dbReference>
<dbReference type="GO" id="GO:0005654">
    <property type="term" value="C:nucleoplasm"/>
    <property type="evidence" value="ECO:0007669"/>
    <property type="project" value="TreeGrafter"/>
</dbReference>